<dbReference type="RefSeq" id="WP_130131162.1">
    <property type="nucleotide sequence ID" value="NZ_SGSQ01000006.1"/>
</dbReference>
<dbReference type="EMBL" id="SGSQ01000006">
    <property type="protein sequence ID" value="RZG47761.1"/>
    <property type="molecule type" value="Genomic_DNA"/>
</dbReference>
<proteinExistence type="predicted"/>
<feature type="compositionally biased region" description="Basic and acidic residues" evidence="1">
    <location>
        <begin position="65"/>
        <end position="77"/>
    </location>
</feature>
<protein>
    <submittedName>
        <fullName evidence="2">Uncharacterized protein</fullName>
    </submittedName>
</protein>
<reference evidence="2 3" key="1">
    <citation type="submission" date="2019-02" db="EMBL/GenBank/DDBJ databases">
        <title>The Batch Genome Submission of Acinetobacter spp. strains.</title>
        <authorList>
            <person name="Qin J."/>
            <person name="Hu Y."/>
            <person name="Ye H."/>
            <person name="Wei L."/>
            <person name="Feng Y."/>
            <person name="Zong Z."/>
        </authorList>
    </citation>
    <scope>NUCLEOTIDE SEQUENCE [LARGE SCALE GENOMIC DNA]</scope>
    <source>
        <strain evidence="2 3">WCHAW060049</strain>
    </source>
</reference>
<evidence type="ECO:0000256" key="1">
    <source>
        <dbReference type="SAM" id="MobiDB-lite"/>
    </source>
</evidence>
<keyword evidence="3" id="KW-1185">Reference proteome</keyword>
<sequence>MLEPLVLTNIFALVEIKFDGDTIKDIQFQTYKALQKQCKMEKKVSNRTVSEGFKLSLFRYPEDKFQDKSKEKVEKNQSTKTPNRQRKNH</sequence>
<feature type="region of interest" description="Disordered" evidence="1">
    <location>
        <begin position="65"/>
        <end position="89"/>
    </location>
</feature>
<dbReference type="Proteomes" id="UP000293863">
    <property type="component" value="Unassembled WGS sequence"/>
</dbReference>
<accession>A0A4V2DNB2</accession>
<dbReference type="AlphaFoldDB" id="A0A4V2DNB2"/>
<evidence type="ECO:0000313" key="2">
    <source>
        <dbReference type="EMBL" id="RZG47761.1"/>
    </source>
</evidence>
<organism evidence="2 3">
    <name type="scientific">Acinetobacter wuhouensis</name>
    <dbReference type="NCBI Taxonomy" id="1879050"/>
    <lineage>
        <taxon>Bacteria</taxon>
        <taxon>Pseudomonadati</taxon>
        <taxon>Pseudomonadota</taxon>
        <taxon>Gammaproteobacteria</taxon>
        <taxon>Moraxellales</taxon>
        <taxon>Moraxellaceae</taxon>
        <taxon>Acinetobacter</taxon>
    </lineage>
</organism>
<evidence type="ECO:0000313" key="3">
    <source>
        <dbReference type="Proteomes" id="UP000293863"/>
    </source>
</evidence>
<comment type="caution">
    <text evidence="2">The sequence shown here is derived from an EMBL/GenBank/DDBJ whole genome shotgun (WGS) entry which is preliminary data.</text>
</comment>
<name>A0A4V2DNB2_9GAMM</name>
<gene>
    <name evidence="2" type="ORF">EXU28_05370</name>
</gene>